<evidence type="ECO:0000256" key="1">
    <source>
        <dbReference type="SAM" id="SignalP"/>
    </source>
</evidence>
<name>A0ABU1ZZC5_9CORY</name>
<evidence type="ECO:0000313" key="3">
    <source>
        <dbReference type="Proteomes" id="UP001180840"/>
    </source>
</evidence>
<keyword evidence="3" id="KW-1185">Reference proteome</keyword>
<dbReference type="PANTHER" id="PTHR34853:SF1">
    <property type="entry name" value="LIPASE 5"/>
    <property type="match status" value="1"/>
</dbReference>
<dbReference type="InterPro" id="IPR029058">
    <property type="entry name" value="AB_hydrolase_fold"/>
</dbReference>
<dbReference type="SUPFAM" id="SSF53474">
    <property type="entry name" value="alpha/beta-Hydrolases"/>
    <property type="match status" value="1"/>
</dbReference>
<comment type="caution">
    <text evidence="2">The sequence shown here is derived from an EMBL/GenBank/DDBJ whole genome shotgun (WGS) entry which is preliminary data.</text>
</comment>
<dbReference type="Proteomes" id="UP001180840">
    <property type="component" value="Unassembled WGS sequence"/>
</dbReference>
<dbReference type="EMBL" id="JAVDXZ010000001">
    <property type="protein sequence ID" value="MDR7330279.1"/>
    <property type="molecule type" value="Genomic_DNA"/>
</dbReference>
<evidence type="ECO:0000313" key="2">
    <source>
        <dbReference type="EMBL" id="MDR7330279.1"/>
    </source>
</evidence>
<dbReference type="Pfam" id="PF03583">
    <property type="entry name" value="LIP"/>
    <property type="match status" value="1"/>
</dbReference>
<feature type="signal peptide" evidence="1">
    <location>
        <begin position="1"/>
        <end position="23"/>
    </location>
</feature>
<feature type="chain" id="PRO_5046157399" description="Secretory lipase" evidence="1">
    <location>
        <begin position="24"/>
        <end position="453"/>
    </location>
</feature>
<gene>
    <name evidence="2" type="ORF">J2S39_001955</name>
</gene>
<dbReference type="PANTHER" id="PTHR34853">
    <property type="match status" value="1"/>
</dbReference>
<dbReference type="InterPro" id="IPR005152">
    <property type="entry name" value="Lipase_secreted"/>
</dbReference>
<evidence type="ECO:0008006" key="4">
    <source>
        <dbReference type="Google" id="ProtNLM"/>
    </source>
</evidence>
<keyword evidence="1" id="KW-0732">Signal</keyword>
<dbReference type="Gene3D" id="3.40.50.1820">
    <property type="entry name" value="alpha/beta hydrolase"/>
    <property type="match status" value="1"/>
</dbReference>
<dbReference type="Gene3D" id="1.10.260.130">
    <property type="match status" value="1"/>
</dbReference>
<protein>
    <recommendedName>
        <fullName evidence="4">Secretory lipase</fullName>
    </recommendedName>
</protein>
<organism evidence="2 3">
    <name type="scientific">Corynebacterium guangdongense</name>
    <dbReference type="NCBI Taxonomy" id="1783348"/>
    <lineage>
        <taxon>Bacteria</taxon>
        <taxon>Bacillati</taxon>
        <taxon>Actinomycetota</taxon>
        <taxon>Actinomycetes</taxon>
        <taxon>Mycobacteriales</taxon>
        <taxon>Corynebacteriaceae</taxon>
        <taxon>Corynebacterium</taxon>
    </lineage>
</organism>
<accession>A0ABU1ZZC5</accession>
<sequence>MSPRRLRPPLAALLLLAVMPATAGAQDILAEPAEPGAVYAPAEPATLVEGARWAAAAPTAPLFYDAADSFYLPPAELPDGPGQLIRTQPAPHLLNLAGPDFPGHAYKILYTSTTIHGTPVAASGFVIEPARRWTGTGPTPTLVFAPGTRGAGDACAPSRGPWLTGLPSPVTERANPNYELAYYYAAALYGMRVVVTDYIGLGTPGVHTYVNSVEQAHAVLDAARAVAPAGEPVGFSGYSQGGGAAAAAAELAAGYAPELDVKGTYAGAAPADLGAVMEAIDGSALTGVLGYAIAGFAARDTAAAAEVDTILTPAGQEFVRANVTACVQDSRRAWGGQDTRPLTTTGQRLSEAIASLPAVRRLLAEQKLGRRPPSAPILLTSVEHDEIVPAGQVRQLGRDYCATGAPVFYRSSDTPPLSTSRHAYGLLADQPGALNYLMDRFNGVPAPVNCGTF</sequence>
<reference evidence="2" key="1">
    <citation type="submission" date="2023-07" db="EMBL/GenBank/DDBJ databases">
        <title>Sequencing the genomes of 1000 actinobacteria strains.</title>
        <authorList>
            <person name="Klenk H.-P."/>
        </authorList>
    </citation>
    <scope>NUCLEOTIDE SEQUENCE</scope>
    <source>
        <strain evidence="2">DSM 107476</strain>
    </source>
</reference>
<dbReference type="PIRSF" id="PIRSF029171">
    <property type="entry name" value="Esterase_LipA"/>
    <property type="match status" value="1"/>
</dbReference>
<dbReference type="RefSeq" id="WP_290195802.1">
    <property type="nucleotide sequence ID" value="NZ_CP047654.1"/>
</dbReference>
<proteinExistence type="predicted"/>